<accession>A0A9X2SZ88</accession>
<dbReference type="Proteomes" id="UP001142175">
    <property type="component" value="Unassembled WGS sequence"/>
</dbReference>
<keyword evidence="1" id="KW-0812">Transmembrane</keyword>
<feature type="transmembrane region" description="Helical" evidence="1">
    <location>
        <begin position="12"/>
        <end position="33"/>
    </location>
</feature>
<feature type="transmembrane region" description="Helical" evidence="1">
    <location>
        <begin position="39"/>
        <end position="58"/>
    </location>
</feature>
<protein>
    <submittedName>
        <fullName evidence="2">Uncharacterized protein</fullName>
    </submittedName>
</protein>
<dbReference type="AlphaFoldDB" id="A0A9X2SZ88"/>
<keyword evidence="3" id="KW-1185">Reference proteome</keyword>
<evidence type="ECO:0000313" key="3">
    <source>
        <dbReference type="Proteomes" id="UP001142175"/>
    </source>
</evidence>
<sequence>MKNKTKFIKANLYALFAVLSILTFYDMVGIEIGKNVSSIIPNAFLMIAPQLGFVWYYWRSYSVKNKKVSV</sequence>
<organism evidence="2 3">
    <name type="scientific">Aquiflexum gelatinilyticum</name>
    <dbReference type="NCBI Taxonomy" id="2961943"/>
    <lineage>
        <taxon>Bacteria</taxon>
        <taxon>Pseudomonadati</taxon>
        <taxon>Bacteroidota</taxon>
        <taxon>Cytophagia</taxon>
        <taxon>Cytophagales</taxon>
        <taxon>Cyclobacteriaceae</taxon>
        <taxon>Aquiflexum</taxon>
    </lineage>
</organism>
<evidence type="ECO:0000313" key="2">
    <source>
        <dbReference type="EMBL" id="MCR9014148.1"/>
    </source>
</evidence>
<keyword evidence="1" id="KW-1133">Transmembrane helix</keyword>
<gene>
    <name evidence="2" type="ORF">NU887_03815</name>
</gene>
<reference evidence="2" key="1">
    <citation type="submission" date="2022-08" db="EMBL/GenBank/DDBJ databases">
        <authorList>
            <person name="Zhang D."/>
        </authorList>
    </citation>
    <scope>NUCLEOTIDE SEQUENCE</scope>
    <source>
        <strain evidence="2">XJ19-11</strain>
    </source>
</reference>
<dbReference type="RefSeq" id="WP_258422021.1">
    <property type="nucleotide sequence ID" value="NZ_JANAEZ010000001.1"/>
</dbReference>
<proteinExistence type="predicted"/>
<dbReference type="EMBL" id="JANSUY010000001">
    <property type="protein sequence ID" value="MCR9014148.1"/>
    <property type="molecule type" value="Genomic_DNA"/>
</dbReference>
<evidence type="ECO:0000256" key="1">
    <source>
        <dbReference type="SAM" id="Phobius"/>
    </source>
</evidence>
<name>A0A9X2SZ88_9BACT</name>
<comment type="caution">
    <text evidence="2">The sequence shown here is derived from an EMBL/GenBank/DDBJ whole genome shotgun (WGS) entry which is preliminary data.</text>
</comment>
<keyword evidence="1" id="KW-0472">Membrane</keyword>